<accession>A0A2U2C5E9</accession>
<dbReference type="Proteomes" id="UP000244940">
    <property type="component" value="Unassembled WGS sequence"/>
</dbReference>
<dbReference type="InterPro" id="IPR000847">
    <property type="entry name" value="LysR_HTH_N"/>
</dbReference>
<name>A0A2U2C5E9_9RHOB</name>
<dbReference type="EMBL" id="QEYD01000013">
    <property type="protein sequence ID" value="PWE27116.1"/>
    <property type="molecule type" value="Genomic_DNA"/>
</dbReference>
<evidence type="ECO:0000259" key="6">
    <source>
        <dbReference type="PROSITE" id="PS50931"/>
    </source>
</evidence>
<keyword evidence="2" id="KW-0805">Transcription regulation</keyword>
<keyword evidence="8" id="KW-1185">Reference proteome</keyword>
<dbReference type="OrthoDB" id="8479357at2"/>
<evidence type="ECO:0000313" key="8">
    <source>
        <dbReference type="Proteomes" id="UP000244940"/>
    </source>
</evidence>
<dbReference type="SUPFAM" id="SSF46785">
    <property type="entry name" value="Winged helix' DNA-binding domain"/>
    <property type="match status" value="1"/>
</dbReference>
<dbReference type="Gene3D" id="3.40.190.10">
    <property type="entry name" value="Periplasmic binding protein-like II"/>
    <property type="match status" value="2"/>
</dbReference>
<evidence type="ECO:0000256" key="4">
    <source>
        <dbReference type="ARBA" id="ARBA00023159"/>
    </source>
</evidence>
<feature type="domain" description="HTH lysR-type" evidence="6">
    <location>
        <begin position="1"/>
        <end position="58"/>
    </location>
</feature>
<dbReference type="AlphaFoldDB" id="A0A2U2C5E9"/>
<dbReference type="PROSITE" id="PS50931">
    <property type="entry name" value="HTH_LYSR"/>
    <property type="match status" value="1"/>
</dbReference>
<evidence type="ECO:0000256" key="2">
    <source>
        <dbReference type="ARBA" id="ARBA00023015"/>
    </source>
</evidence>
<evidence type="ECO:0000256" key="1">
    <source>
        <dbReference type="ARBA" id="ARBA00009437"/>
    </source>
</evidence>
<proteinExistence type="inferred from homology"/>
<sequence>MDIRQLRYFQAIYEHGSLLAASKRVHVATTALSYHLGRLEEELAARLFERTPRGLTPTAAGERLHGHATAILRAVDIAVADLRQGDKEISGTVRVGMAYSAVRAIGVPLARKILGDHPKVQLSLNESLSGATFQSLMRGEVDLALVYNPPPDSRIVSRPLLVERMVCVGREDLIGPPGLPITVEELLTLPIIMLQQGVSSGVILTELDLLKRIESRAVLKMNSIQAISGALRERLGCTIATKLSVNIPVAEGVLSYRPIVEPNLSRELCLCEPAGAPRTYVLETVKTILTGLIVEAVESGAWEAELRGADGSPVPAN</sequence>
<evidence type="ECO:0000256" key="3">
    <source>
        <dbReference type="ARBA" id="ARBA00023125"/>
    </source>
</evidence>
<evidence type="ECO:0000256" key="5">
    <source>
        <dbReference type="ARBA" id="ARBA00023163"/>
    </source>
</evidence>
<dbReference type="FunFam" id="1.10.10.10:FF:000001">
    <property type="entry name" value="LysR family transcriptional regulator"/>
    <property type="match status" value="1"/>
</dbReference>
<dbReference type="GO" id="GO:2000142">
    <property type="term" value="P:regulation of DNA-templated transcription initiation"/>
    <property type="evidence" value="ECO:0007669"/>
    <property type="project" value="TreeGrafter"/>
</dbReference>
<keyword evidence="4" id="KW-0010">Activator</keyword>
<keyword evidence="5" id="KW-0804">Transcription</keyword>
<gene>
    <name evidence="7" type="ORF">C4N9_19135</name>
</gene>
<dbReference type="PANTHER" id="PTHR30293:SF0">
    <property type="entry name" value="NITROGEN ASSIMILATION REGULATORY PROTEIN NAC"/>
    <property type="match status" value="1"/>
</dbReference>
<dbReference type="Pfam" id="PF03466">
    <property type="entry name" value="LysR_substrate"/>
    <property type="match status" value="1"/>
</dbReference>
<dbReference type="GeneID" id="94367013"/>
<dbReference type="SUPFAM" id="SSF53850">
    <property type="entry name" value="Periplasmic binding protein-like II"/>
    <property type="match status" value="1"/>
</dbReference>
<protein>
    <submittedName>
        <fullName evidence="7">Transcriptional regulator</fullName>
    </submittedName>
</protein>
<dbReference type="InterPro" id="IPR036388">
    <property type="entry name" value="WH-like_DNA-bd_sf"/>
</dbReference>
<dbReference type="GO" id="GO:0003677">
    <property type="term" value="F:DNA binding"/>
    <property type="evidence" value="ECO:0007669"/>
    <property type="project" value="UniProtKB-KW"/>
</dbReference>
<dbReference type="PANTHER" id="PTHR30293">
    <property type="entry name" value="TRANSCRIPTIONAL REGULATORY PROTEIN NAC-RELATED"/>
    <property type="match status" value="1"/>
</dbReference>
<comment type="caution">
    <text evidence="7">The sequence shown here is derived from an EMBL/GenBank/DDBJ whole genome shotgun (WGS) entry which is preliminary data.</text>
</comment>
<reference evidence="7 8" key="1">
    <citation type="submission" date="2018-05" db="EMBL/GenBank/DDBJ databases">
        <title>Pararhodobacter marina sp. nov., isolated from deep-sea water of the Indian Ocean.</title>
        <authorList>
            <person name="Lai Q.Sr."/>
            <person name="Liu X."/>
            <person name="Shao Z."/>
        </authorList>
    </citation>
    <scope>NUCLEOTIDE SEQUENCE [LARGE SCALE GENOMIC DNA]</scope>
    <source>
        <strain evidence="7 8">CIC4N-9</strain>
    </source>
</reference>
<comment type="similarity">
    <text evidence="1">Belongs to the LysR transcriptional regulatory family.</text>
</comment>
<dbReference type="InterPro" id="IPR036390">
    <property type="entry name" value="WH_DNA-bd_sf"/>
</dbReference>
<dbReference type="Pfam" id="PF00126">
    <property type="entry name" value="HTH_1"/>
    <property type="match status" value="1"/>
</dbReference>
<evidence type="ECO:0000313" key="7">
    <source>
        <dbReference type="EMBL" id="PWE27116.1"/>
    </source>
</evidence>
<dbReference type="InterPro" id="IPR005119">
    <property type="entry name" value="LysR_subst-bd"/>
</dbReference>
<dbReference type="Gene3D" id="1.10.10.10">
    <property type="entry name" value="Winged helix-like DNA-binding domain superfamily/Winged helix DNA-binding domain"/>
    <property type="match status" value="1"/>
</dbReference>
<organism evidence="7 8">
    <name type="scientific">Pararhodobacter marinus</name>
    <dbReference type="NCBI Taxonomy" id="2184063"/>
    <lineage>
        <taxon>Bacteria</taxon>
        <taxon>Pseudomonadati</taxon>
        <taxon>Pseudomonadota</taxon>
        <taxon>Alphaproteobacteria</taxon>
        <taxon>Rhodobacterales</taxon>
        <taxon>Paracoccaceae</taxon>
        <taxon>Pararhodobacter</taxon>
    </lineage>
</organism>
<dbReference type="GO" id="GO:0003700">
    <property type="term" value="F:DNA-binding transcription factor activity"/>
    <property type="evidence" value="ECO:0007669"/>
    <property type="project" value="InterPro"/>
</dbReference>
<keyword evidence="3" id="KW-0238">DNA-binding</keyword>
<dbReference type="RefSeq" id="WP_109534963.1">
    <property type="nucleotide sequence ID" value="NZ_QEYD01000013.1"/>
</dbReference>